<proteinExistence type="predicted"/>
<dbReference type="AlphaFoldDB" id="A0A327ZB03"/>
<feature type="transmembrane region" description="Helical" evidence="1">
    <location>
        <begin position="12"/>
        <end position="31"/>
    </location>
</feature>
<protein>
    <submittedName>
        <fullName evidence="2">Uncharacterized protein</fullName>
    </submittedName>
</protein>
<dbReference type="RefSeq" id="WP_111653008.1">
    <property type="nucleotide sequence ID" value="NZ_JACHWI010000003.1"/>
</dbReference>
<keyword evidence="3" id="KW-1185">Reference proteome</keyword>
<dbReference type="Proteomes" id="UP000249341">
    <property type="component" value="Unassembled WGS sequence"/>
</dbReference>
<dbReference type="EMBL" id="QLMJ01000018">
    <property type="protein sequence ID" value="RAK29318.1"/>
    <property type="molecule type" value="Genomic_DNA"/>
</dbReference>
<name>A0A327ZB03_9ACTN</name>
<keyword evidence="1" id="KW-0472">Membrane</keyword>
<keyword evidence="1" id="KW-0812">Transmembrane</keyword>
<organism evidence="2 3">
    <name type="scientific">Actinoplanes lutulentus</name>
    <dbReference type="NCBI Taxonomy" id="1287878"/>
    <lineage>
        <taxon>Bacteria</taxon>
        <taxon>Bacillati</taxon>
        <taxon>Actinomycetota</taxon>
        <taxon>Actinomycetes</taxon>
        <taxon>Micromonosporales</taxon>
        <taxon>Micromonosporaceae</taxon>
        <taxon>Actinoplanes</taxon>
    </lineage>
</organism>
<reference evidence="2 3" key="1">
    <citation type="submission" date="2018-06" db="EMBL/GenBank/DDBJ databases">
        <title>Genomic Encyclopedia of Type Strains, Phase III (KMG-III): the genomes of soil and plant-associated and newly described type strains.</title>
        <authorList>
            <person name="Whitman W."/>
        </authorList>
    </citation>
    <scope>NUCLEOTIDE SEQUENCE [LARGE SCALE GENOMIC DNA]</scope>
    <source>
        <strain evidence="2 3">CGMCC 4.7090</strain>
    </source>
</reference>
<sequence length="112" mass="11196">MTEPAPEPFGESVLVSLGWYVTVIGALLLGLRQTDTGHTCDDATSWCFTPSAVAGIGAVLAVPAIAVMTGISALISRPMVRSGLSAPVAGTAAAAAASVVFIVMALVALVAR</sequence>
<feature type="transmembrane region" description="Helical" evidence="1">
    <location>
        <begin position="88"/>
        <end position="111"/>
    </location>
</feature>
<dbReference type="OrthoDB" id="3298834at2"/>
<accession>A0A327ZB03</accession>
<evidence type="ECO:0000313" key="3">
    <source>
        <dbReference type="Proteomes" id="UP000249341"/>
    </source>
</evidence>
<feature type="transmembrane region" description="Helical" evidence="1">
    <location>
        <begin position="52"/>
        <end position="76"/>
    </location>
</feature>
<comment type="caution">
    <text evidence="2">The sequence shown here is derived from an EMBL/GenBank/DDBJ whole genome shotgun (WGS) entry which is preliminary data.</text>
</comment>
<evidence type="ECO:0000313" key="2">
    <source>
        <dbReference type="EMBL" id="RAK29318.1"/>
    </source>
</evidence>
<keyword evidence="1" id="KW-1133">Transmembrane helix</keyword>
<gene>
    <name evidence="2" type="ORF">B0I29_118110</name>
</gene>
<evidence type="ECO:0000256" key="1">
    <source>
        <dbReference type="SAM" id="Phobius"/>
    </source>
</evidence>